<evidence type="ECO:0000313" key="3">
    <source>
        <dbReference type="Proteomes" id="UP000018936"/>
    </source>
</evidence>
<protein>
    <submittedName>
        <fullName evidence="2">Uncharacterized protein</fullName>
    </submittedName>
</protein>
<sequence>MAARDLHVNKNGPKEISNIQEEEGRKERRKERRDGWT</sequence>
<name>V8PAX7_OPHHA</name>
<evidence type="ECO:0000313" key="2">
    <source>
        <dbReference type="EMBL" id="ETE71470.1"/>
    </source>
</evidence>
<dbReference type="EMBL" id="AZIM01000359">
    <property type="protein sequence ID" value="ETE71470.1"/>
    <property type="molecule type" value="Genomic_DNA"/>
</dbReference>
<reference evidence="2 3" key="1">
    <citation type="journal article" date="2013" name="Proc. Natl. Acad. Sci. U.S.A.">
        <title>The king cobra genome reveals dynamic gene evolution and adaptation in the snake venom system.</title>
        <authorList>
            <person name="Vonk F.J."/>
            <person name="Casewell N.R."/>
            <person name="Henkel C.V."/>
            <person name="Heimberg A.M."/>
            <person name="Jansen H.J."/>
            <person name="McCleary R.J."/>
            <person name="Kerkkamp H.M."/>
            <person name="Vos R.A."/>
            <person name="Guerreiro I."/>
            <person name="Calvete J.J."/>
            <person name="Wuster W."/>
            <person name="Woods A.E."/>
            <person name="Logan J.M."/>
            <person name="Harrison R.A."/>
            <person name="Castoe T.A."/>
            <person name="de Koning A.P."/>
            <person name="Pollock D.D."/>
            <person name="Yandell M."/>
            <person name="Calderon D."/>
            <person name="Renjifo C."/>
            <person name="Currier R.B."/>
            <person name="Salgado D."/>
            <person name="Pla D."/>
            <person name="Sanz L."/>
            <person name="Hyder A.S."/>
            <person name="Ribeiro J.M."/>
            <person name="Arntzen J.W."/>
            <person name="van den Thillart G.E."/>
            <person name="Boetzer M."/>
            <person name="Pirovano W."/>
            <person name="Dirks R.P."/>
            <person name="Spaink H.P."/>
            <person name="Duboule D."/>
            <person name="McGlinn E."/>
            <person name="Kini R.M."/>
            <person name="Richardson M.K."/>
        </authorList>
    </citation>
    <scope>NUCLEOTIDE SEQUENCE</scope>
    <source>
        <tissue evidence="2">Blood</tissue>
    </source>
</reference>
<dbReference type="Proteomes" id="UP000018936">
    <property type="component" value="Unassembled WGS sequence"/>
</dbReference>
<feature type="region of interest" description="Disordered" evidence="1">
    <location>
        <begin position="1"/>
        <end position="37"/>
    </location>
</feature>
<keyword evidence="3" id="KW-1185">Reference proteome</keyword>
<evidence type="ECO:0000256" key="1">
    <source>
        <dbReference type="SAM" id="MobiDB-lite"/>
    </source>
</evidence>
<dbReference type="AlphaFoldDB" id="V8PAX7"/>
<comment type="caution">
    <text evidence="2">The sequence shown here is derived from an EMBL/GenBank/DDBJ whole genome shotgun (WGS) entry which is preliminary data.</text>
</comment>
<proteinExistence type="predicted"/>
<accession>V8PAX7</accession>
<gene>
    <name evidence="2" type="ORF">L345_02717</name>
</gene>
<feature type="non-terminal residue" evidence="2">
    <location>
        <position position="1"/>
    </location>
</feature>
<feature type="compositionally biased region" description="Basic and acidic residues" evidence="1">
    <location>
        <begin position="22"/>
        <end position="37"/>
    </location>
</feature>
<organism evidence="2 3">
    <name type="scientific">Ophiophagus hannah</name>
    <name type="common">King cobra</name>
    <name type="synonym">Naja hannah</name>
    <dbReference type="NCBI Taxonomy" id="8665"/>
    <lineage>
        <taxon>Eukaryota</taxon>
        <taxon>Metazoa</taxon>
        <taxon>Chordata</taxon>
        <taxon>Craniata</taxon>
        <taxon>Vertebrata</taxon>
        <taxon>Euteleostomi</taxon>
        <taxon>Lepidosauria</taxon>
        <taxon>Squamata</taxon>
        <taxon>Bifurcata</taxon>
        <taxon>Unidentata</taxon>
        <taxon>Episquamata</taxon>
        <taxon>Toxicofera</taxon>
        <taxon>Serpentes</taxon>
        <taxon>Colubroidea</taxon>
        <taxon>Elapidae</taxon>
        <taxon>Elapinae</taxon>
        <taxon>Ophiophagus</taxon>
    </lineage>
</organism>